<reference evidence="1" key="1">
    <citation type="submission" date="2024-06" db="EMBL/GenBank/DDBJ databases">
        <title>Mesorhizobium karijinii sp. nov., a symbiont of the iconic Swainsona formosa from arid Australia.</title>
        <authorList>
            <person name="Hill Y.J."/>
            <person name="Watkin E.L.J."/>
            <person name="O'Hara G.W."/>
            <person name="Terpolilli J."/>
            <person name="Tye M.L."/>
            <person name="Kohlmeier M.G."/>
        </authorList>
    </citation>
    <scope>NUCLEOTIDE SEQUENCE</scope>
    <source>
        <strain evidence="1">WSM2240</strain>
    </source>
</reference>
<organism evidence="1">
    <name type="scientific">Mesorhizobium sp. WSM2240</name>
    <dbReference type="NCBI Taxonomy" id="3228851"/>
    <lineage>
        <taxon>Bacteria</taxon>
        <taxon>Pseudomonadati</taxon>
        <taxon>Pseudomonadota</taxon>
        <taxon>Alphaproteobacteria</taxon>
        <taxon>Hyphomicrobiales</taxon>
        <taxon>Phyllobacteriaceae</taxon>
        <taxon>Mesorhizobium</taxon>
    </lineage>
</organism>
<sequence>MSVSVDMPNGATEKLEPASIFVIRDPTNFEREESPEVQSCLWGGGYRIYSIEPVVALAEKFSELKFARLVAPEGMTLLVSAERVTDRDERSAVRDHKLTRSVLCFGPGPTAPRVRVRETKEDLILTWEKLGLEIDCFE</sequence>
<accession>A0AAU8CKH5</accession>
<name>A0AAU8CKH5_9HYPH</name>
<protein>
    <submittedName>
        <fullName evidence="1">Uncharacterized protein</fullName>
    </submittedName>
</protein>
<dbReference type="RefSeq" id="WP_353645107.1">
    <property type="nucleotide sequence ID" value="NZ_CP159253.1"/>
</dbReference>
<gene>
    <name evidence="1" type="ORF">ABVK50_18915</name>
</gene>
<dbReference type="EMBL" id="CP159253">
    <property type="protein sequence ID" value="XCG47341.1"/>
    <property type="molecule type" value="Genomic_DNA"/>
</dbReference>
<proteinExistence type="predicted"/>
<evidence type="ECO:0000313" key="1">
    <source>
        <dbReference type="EMBL" id="XCG47341.1"/>
    </source>
</evidence>
<dbReference type="AlphaFoldDB" id="A0AAU8CKH5"/>